<keyword evidence="2" id="KW-1185">Reference proteome</keyword>
<sequence length="117" mass="12977">MHPKPAPNLASSTCANLFLVDVPYLGTQFTAMLKLDNIQVVHNLKIKQVKTHTHAHLTSPSPTFSVTSPKQNQSLGTSEIIKLLWTHTSRVAYCRCLSMEDSFMSHKLADVVCVSNK</sequence>
<dbReference type="EMBL" id="MU826406">
    <property type="protein sequence ID" value="KAJ7376240.1"/>
    <property type="molecule type" value="Genomic_DNA"/>
</dbReference>
<dbReference type="AlphaFoldDB" id="A0A9W9Z7G4"/>
<reference evidence="1" key="1">
    <citation type="submission" date="2023-01" db="EMBL/GenBank/DDBJ databases">
        <title>Genome assembly of the deep-sea coral Lophelia pertusa.</title>
        <authorList>
            <person name="Herrera S."/>
            <person name="Cordes E."/>
        </authorList>
    </citation>
    <scope>NUCLEOTIDE SEQUENCE</scope>
    <source>
        <strain evidence="1">USNM1676648</strain>
        <tissue evidence="1">Polyp</tissue>
    </source>
</reference>
<evidence type="ECO:0000313" key="2">
    <source>
        <dbReference type="Proteomes" id="UP001163046"/>
    </source>
</evidence>
<dbReference type="Proteomes" id="UP001163046">
    <property type="component" value="Unassembled WGS sequence"/>
</dbReference>
<accession>A0A9W9Z7G4</accession>
<gene>
    <name evidence="1" type="ORF">OS493_035901</name>
</gene>
<evidence type="ECO:0000313" key="1">
    <source>
        <dbReference type="EMBL" id="KAJ7376240.1"/>
    </source>
</evidence>
<comment type="caution">
    <text evidence="1">The sequence shown here is derived from an EMBL/GenBank/DDBJ whole genome shotgun (WGS) entry which is preliminary data.</text>
</comment>
<protein>
    <submittedName>
        <fullName evidence="1">Uncharacterized protein</fullName>
    </submittedName>
</protein>
<name>A0A9W9Z7G4_9CNID</name>
<organism evidence="1 2">
    <name type="scientific">Desmophyllum pertusum</name>
    <dbReference type="NCBI Taxonomy" id="174260"/>
    <lineage>
        <taxon>Eukaryota</taxon>
        <taxon>Metazoa</taxon>
        <taxon>Cnidaria</taxon>
        <taxon>Anthozoa</taxon>
        <taxon>Hexacorallia</taxon>
        <taxon>Scleractinia</taxon>
        <taxon>Caryophylliina</taxon>
        <taxon>Caryophylliidae</taxon>
        <taxon>Desmophyllum</taxon>
    </lineage>
</organism>
<proteinExistence type="predicted"/>